<dbReference type="EMBL" id="OX459123">
    <property type="protein sequence ID" value="CAI9108241.1"/>
    <property type="molecule type" value="Genomic_DNA"/>
</dbReference>
<evidence type="ECO:0000313" key="2">
    <source>
        <dbReference type="EMBL" id="CAI9108241.1"/>
    </source>
</evidence>
<protein>
    <submittedName>
        <fullName evidence="2">OLC1v1007802C1</fullName>
    </submittedName>
</protein>
<keyword evidence="3" id="KW-1185">Reference proteome</keyword>
<feature type="compositionally biased region" description="Basic residues" evidence="1">
    <location>
        <begin position="36"/>
        <end position="45"/>
    </location>
</feature>
<sequence length="463" mass="53027">MPLNGKKHIEETSHELVNEEESPLNFEPEVQQGRGRPSKGKKKKGFSSTTRDPSQFEVVEAGLRKATHRCGEVFGFHLNSLQMLRSSATKKWLFPLKPLELMDSLCWFLPMKVEAVNTCLSFSGSIPWKVKKQSQTFNTSRRTLMHNLFESPWHVHDLRKYSLRASKAADVLEGDNGKEKGGGKSGAHSPRSDDKNVFNMDYEERMEWRSKIREVMSKIPNVEEEVDPEERSKKIQKLLADYPLVVEEEDPNWPEDADGWGFNLGQFFNKISIKNVKKDDDENYDSENEIVWQDDDYIRPIKDITSAGWDEAVFKDISPLVVLVHNRYKRPKENEKIRDELEKAVHIIWNCRLPSPRCVAIDAVVETELVSTLKVSVFPELIFTKAGKILYREKAIRSADELSKMMAFYYYGAVKPPCLSDKKTLDEDIPSFSPSSSSGNWEEIGFLGQVTPSARFPLCDGKK</sequence>
<accession>A0AAV1DLJ6</accession>
<dbReference type="InterPro" id="IPR044701">
    <property type="entry name" value="MRL7/MRL7L"/>
</dbReference>
<evidence type="ECO:0000313" key="3">
    <source>
        <dbReference type="Proteomes" id="UP001161247"/>
    </source>
</evidence>
<name>A0AAV1DLJ6_OLDCO</name>
<feature type="region of interest" description="Disordered" evidence="1">
    <location>
        <begin position="1"/>
        <end position="53"/>
    </location>
</feature>
<dbReference type="PANTHER" id="PTHR34669">
    <property type="entry name" value="THIOREDOXIN-LIKE FOLD DOMAIN-CONTAINING PROTEIN MRL7L, CHLOROPLASTIC"/>
    <property type="match status" value="1"/>
</dbReference>
<dbReference type="GO" id="GO:0009570">
    <property type="term" value="C:chloroplast stroma"/>
    <property type="evidence" value="ECO:0007669"/>
    <property type="project" value="TreeGrafter"/>
</dbReference>
<dbReference type="Proteomes" id="UP001161247">
    <property type="component" value="Chromosome 6"/>
</dbReference>
<organism evidence="2 3">
    <name type="scientific">Oldenlandia corymbosa var. corymbosa</name>
    <dbReference type="NCBI Taxonomy" id="529605"/>
    <lineage>
        <taxon>Eukaryota</taxon>
        <taxon>Viridiplantae</taxon>
        <taxon>Streptophyta</taxon>
        <taxon>Embryophyta</taxon>
        <taxon>Tracheophyta</taxon>
        <taxon>Spermatophyta</taxon>
        <taxon>Magnoliopsida</taxon>
        <taxon>eudicotyledons</taxon>
        <taxon>Gunneridae</taxon>
        <taxon>Pentapetalae</taxon>
        <taxon>asterids</taxon>
        <taxon>lamiids</taxon>
        <taxon>Gentianales</taxon>
        <taxon>Rubiaceae</taxon>
        <taxon>Rubioideae</taxon>
        <taxon>Spermacoceae</taxon>
        <taxon>Hedyotis-Oldenlandia complex</taxon>
        <taxon>Oldenlandia</taxon>
    </lineage>
</organism>
<reference evidence="2" key="1">
    <citation type="submission" date="2023-03" db="EMBL/GenBank/DDBJ databases">
        <authorList>
            <person name="Julca I."/>
        </authorList>
    </citation>
    <scope>NUCLEOTIDE SEQUENCE</scope>
</reference>
<dbReference type="AlphaFoldDB" id="A0AAV1DLJ6"/>
<dbReference type="GO" id="GO:0009658">
    <property type="term" value="P:chloroplast organization"/>
    <property type="evidence" value="ECO:0007669"/>
    <property type="project" value="InterPro"/>
</dbReference>
<gene>
    <name evidence="2" type="ORF">OLC1_LOCUS16353</name>
</gene>
<dbReference type="PANTHER" id="PTHR34669:SF1">
    <property type="entry name" value="THIOREDOXIN-LIKE FOLD DOMAIN-CONTAINING PROTEIN MRL7L, CHLOROPLASTIC"/>
    <property type="match status" value="1"/>
</dbReference>
<feature type="compositionally biased region" description="Basic and acidic residues" evidence="1">
    <location>
        <begin position="7"/>
        <end position="17"/>
    </location>
</feature>
<feature type="region of interest" description="Disordered" evidence="1">
    <location>
        <begin position="172"/>
        <end position="196"/>
    </location>
</feature>
<proteinExistence type="predicted"/>
<evidence type="ECO:0000256" key="1">
    <source>
        <dbReference type="SAM" id="MobiDB-lite"/>
    </source>
</evidence>
<dbReference type="GO" id="GO:0006355">
    <property type="term" value="P:regulation of DNA-templated transcription"/>
    <property type="evidence" value="ECO:0007669"/>
    <property type="project" value="InterPro"/>
</dbReference>